<feature type="transmembrane region" description="Helical" evidence="7">
    <location>
        <begin position="139"/>
        <end position="166"/>
    </location>
</feature>
<dbReference type="Pfam" id="PF00950">
    <property type="entry name" value="ABC-3"/>
    <property type="match status" value="1"/>
</dbReference>
<keyword evidence="4 7" id="KW-1133">Transmembrane helix</keyword>
<name>A0A1T1H9V0_OCELI</name>
<feature type="transmembrane region" description="Helical" evidence="7">
    <location>
        <begin position="53"/>
        <end position="73"/>
    </location>
</feature>
<dbReference type="Gene3D" id="1.10.3470.10">
    <property type="entry name" value="ABC transporter involved in vitamin B12 uptake, BtuC"/>
    <property type="match status" value="1"/>
</dbReference>
<evidence type="ECO:0000256" key="3">
    <source>
        <dbReference type="ARBA" id="ARBA00022692"/>
    </source>
</evidence>
<accession>A0A1T1H9V0</accession>
<feature type="transmembrane region" description="Helical" evidence="7">
    <location>
        <begin position="243"/>
        <end position="265"/>
    </location>
</feature>
<proteinExistence type="inferred from homology"/>
<evidence type="ECO:0000256" key="7">
    <source>
        <dbReference type="SAM" id="Phobius"/>
    </source>
</evidence>
<keyword evidence="6" id="KW-0813">Transport</keyword>
<evidence type="ECO:0000313" key="9">
    <source>
        <dbReference type="Proteomes" id="UP000190064"/>
    </source>
</evidence>
<dbReference type="PANTHER" id="PTHR30477">
    <property type="entry name" value="ABC-TRANSPORTER METAL-BINDING PROTEIN"/>
    <property type="match status" value="1"/>
</dbReference>
<comment type="similarity">
    <text evidence="2 6">Belongs to the ABC-3 integral membrane protein family.</text>
</comment>
<dbReference type="STRING" id="966.BTA35_0212135"/>
<feature type="transmembrane region" description="Helical" evidence="7">
    <location>
        <begin position="80"/>
        <end position="97"/>
    </location>
</feature>
<comment type="subcellular location">
    <subcellularLocation>
        <location evidence="6">Cell membrane</location>
        <topology evidence="6">Multi-pass membrane protein</topology>
    </subcellularLocation>
    <subcellularLocation>
        <location evidence="1">Membrane</location>
        <topology evidence="1">Multi-pass membrane protein</topology>
    </subcellularLocation>
</comment>
<dbReference type="AlphaFoldDB" id="A0A1T1H9V0"/>
<dbReference type="PANTHER" id="PTHR30477:SF18">
    <property type="entry name" value="METAL TRANSPORT SYSTEM MEMBRANE PROTEIN CT_417-RELATED"/>
    <property type="match status" value="1"/>
</dbReference>
<sequence length="301" mass="31912">MIMQQWLASGVEQGWLPEIFQYPFVTYALIAAVMVGPLLGALGTLVVVKRLAFFSEAVGHGALTGVAVGILLGEPATQPIAALFGFCLSFALILHWVKSRTQVPYDALVGVFLAFAIALGAALLLYVAKVVNVHILENVLFGSILTVTPNDLILLGLISLVSWVMIWRYGNQALMSALQPELARVQGAGGRRARVTLLDYGFVLLIALITVAAVKIIGAVLVGALLLIPATTARLISHNLRGFFIRTLLISTGSCVAGVVLPMALEIPIPSGAAIVLLASSLFLVVVLLRQLGWLQTQANG</sequence>
<feature type="transmembrane region" description="Helical" evidence="7">
    <location>
        <begin position="24"/>
        <end position="47"/>
    </location>
</feature>
<gene>
    <name evidence="8" type="ORF">BTA35_0212135</name>
</gene>
<dbReference type="InterPro" id="IPR001626">
    <property type="entry name" value="ABC_TroCD"/>
</dbReference>
<keyword evidence="9" id="KW-1185">Reference proteome</keyword>
<dbReference type="GO" id="GO:0043190">
    <property type="term" value="C:ATP-binding cassette (ABC) transporter complex"/>
    <property type="evidence" value="ECO:0007669"/>
    <property type="project" value="InterPro"/>
</dbReference>
<feature type="transmembrane region" description="Helical" evidence="7">
    <location>
        <begin position="271"/>
        <end position="289"/>
    </location>
</feature>
<keyword evidence="3 6" id="KW-0812">Transmembrane</keyword>
<dbReference type="GO" id="GO:0010043">
    <property type="term" value="P:response to zinc ion"/>
    <property type="evidence" value="ECO:0007669"/>
    <property type="project" value="TreeGrafter"/>
</dbReference>
<evidence type="ECO:0000256" key="4">
    <source>
        <dbReference type="ARBA" id="ARBA00022989"/>
    </source>
</evidence>
<dbReference type="InterPro" id="IPR037294">
    <property type="entry name" value="ABC_BtuC-like"/>
</dbReference>
<evidence type="ECO:0000256" key="1">
    <source>
        <dbReference type="ARBA" id="ARBA00004141"/>
    </source>
</evidence>
<feature type="transmembrane region" description="Helical" evidence="7">
    <location>
        <begin position="202"/>
        <end position="231"/>
    </location>
</feature>
<dbReference type="RefSeq" id="WP_078320083.1">
    <property type="nucleotide sequence ID" value="NZ_FXTS01000006.1"/>
</dbReference>
<protein>
    <submittedName>
        <fullName evidence="8">Zinc ABC transporter permease</fullName>
    </submittedName>
</protein>
<organism evidence="8 9">
    <name type="scientific">Oceanospirillum linum</name>
    <dbReference type="NCBI Taxonomy" id="966"/>
    <lineage>
        <taxon>Bacteria</taxon>
        <taxon>Pseudomonadati</taxon>
        <taxon>Pseudomonadota</taxon>
        <taxon>Gammaproteobacteria</taxon>
        <taxon>Oceanospirillales</taxon>
        <taxon>Oceanospirillaceae</taxon>
        <taxon>Oceanospirillum</taxon>
    </lineage>
</organism>
<dbReference type="GO" id="GO:0055085">
    <property type="term" value="P:transmembrane transport"/>
    <property type="evidence" value="ECO:0007669"/>
    <property type="project" value="InterPro"/>
</dbReference>
<dbReference type="Proteomes" id="UP000190064">
    <property type="component" value="Unassembled WGS sequence"/>
</dbReference>
<evidence type="ECO:0000256" key="2">
    <source>
        <dbReference type="ARBA" id="ARBA00008034"/>
    </source>
</evidence>
<evidence type="ECO:0000313" key="8">
    <source>
        <dbReference type="EMBL" id="OOV86634.1"/>
    </source>
</evidence>
<evidence type="ECO:0000256" key="5">
    <source>
        <dbReference type="ARBA" id="ARBA00023136"/>
    </source>
</evidence>
<reference evidence="8" key="1">
    <citation type="submission" date="2017-02" db="EMBL/GenBank/DDBJ databases">
        <title>Draft Genome Sequence of the Salt Water Bacterium Oceanospirillum linum ATCC 11336.</title>
        <authorList>
            <person name="Trachtenberg A.M."/>
            <person name="Carney J.G."/>
            <person name="Linnane J.D."/>
            <person name="Rheaume B.A."/>
            <person name="Pitts N.L."/>
            <person name="Mykles D.L."/>
            <person name="Maclea K.S."/>
        </authorList>
    </citation>
    <scope>NUCLEOTIDE SEQUENCE [LARGE SCALE GENOMIC DNA]</scope>
    <source>
        <strain evidence="8">ATCC 11336</strain>
    </source>
</reference>
<evidence type="ECO:0000256" key="6">
    <source>
        <dbReference type="RuleBase" id="RU003943"/>
    </source>
</evidence>
<feature type="transmembrane region" description="Helical" evidence="7">
    <location>
        <begin position="103"/>
        <end position="127"/>
    </location>
</feature>
<dbReference type="EMBL" id="MTSD02000005">
    <property type="protein sequence ID" value="OOV86634.1"/>
    <property type="molecule type" value="Genomic_DNA"/>
</dbReference>
<comment type="caution">
    <text evidence="8">The sequence shown here is derived from an EMBL/GenBank/DDBJ whole genome shotgun (WGS) entry which is preliminary data.</text>
</comment>
<dbReference type="SUPFAM" id="SSF81345">
    <property type="entry name" value="ABC transporter involved in vitamin B12 uptake, BtuC"/>
    <property type="match status" value="1"/>
</dbReference>
<keyword evidence="5 7" id="KW-0472">Membrane</keyword>